<evidence type="ECO:0000313" key="3">
    <source>
        <dbReference type="Proteomes" id="UP000249417"/>
    </source>
</evidence>
<evidence type="ECO:0000256" key="1">
    <source>
        <dbReference type="SAM" id="SignalP"/>
    </source>
</evidence>
<organism evidence="2 3">
    <name type="scientific">Micavibrio aeruginosavorus</name>
    <dbReference type="NCBI Taxonomy" id="349221"/>
    <lineage>
        <taxon>Bacteria</taxon>
        <taxon>Pseudomonadati</taxon>
        <taxon>Bdellovibrionota</taxon>
        <taxon>Bdellovibrionia</taxon>
        <taxon>Bdellovibrionales</taxon>
        <taxon>Pseudobdellovibrionaceae</taxon>
        <taxon>Micavibrio</taxon>
    </lineage>
</organism>
<keyword evidence="1" id="KW-0732">Signal</keyword>
<sequence length="255" mass="29321">MNRLKIYCIAFLLALSLGALEAYAQDAREPAEAEDVAIAFFKTAGTNPDFELWAKNSLNYKTAPPRKAALALDTEKQRLMHKWRDYNPEEDVLEVRAKINVELKATTNKEGSQSYWMYLLFDAGEVTYLPYEYQQYKFAIIPERIESLMIQPIQREQFDLIQANLKGETAGKAYLDLQLKPSKAYINQPYIIDDTEQWALLADVAAMSLRSREKGNRLLWTYGAEWYTTPQTQELRDLYQRPGEASTSQSPLSIP</sequence>
<evidence type="ECO:0000313" key="2">
    <source>
        <dbReference type="EMBL" id="PZQ46266.1"/>
    </source>
</evidence>
<gene>
    <name evidence="2" type="ORF">DI551_05430</name>
</gene>
<protein>
    <submittedName>
        <fullName evidence="2">Uncharacterized protein</fullName>
    </submittedName>
</protein>
<proteinExistence type="predicted"/>
<name>A0A2W5MYJ9_9BACT</name>
<reference evidence="2 3" key="1">
    <citation type="submission" date="2017-08" db="EMBL/GenBank/DDBJ databases">
        <title>Infants hospitalized years apart are colonized by the same room-sourced microbial strains.</title>
        <authorList>
            <person name="Brooks B."/>
            <person name="Olm M.R."/>
            <person name="Firek B.A."/>
            <person name="Baker R."/>
            <person name="Thomas B.C."/>
            <person name="Morowitz M.J."/>
            <person name="Banfield J.F."/>
        </authorList>
    </citation>
    <scope>NUCLEOTIDE SEQUENCE [LARGE SCALE GENOMIC DNA]</scope>
    <source>
        <strain evidence="2">S2_005_002_R2_29</strain>
    </source>
</reference>
<comment type="caution">
    <text evidence="2">The sequence shown here is derived from an EMBL/GenBank/DDBJ whole genome shotgun (WGS) entry which is preliminary data.</text>
</comment>
<dbReference type="EMBL" id="QFQB01000029">
    <property type="protein sequence ID" value="PZQ46266.1"/>
    <property type="molecule type" value="Genomic_DNA"/>
</dbReference>
<feature type="chain" id="PRO_5015937335" evidence="1">
    <location>
        <begin position="25"/>
        <end position="255"/>
    </location>
</feature>
<accession>A0A2W5MYJ9</accession>
<dbReference type="AlphaFoldDB" id="A0A2W5MYJ9"/>
<feature type="signal peptide" evidence="1">
    <location>
        <begin position="1"/>
        <end position="24"/>
    </location>
</feature>
<dbReference type="Proteomes" id="UP000249417">
    <property type="component" value="Unassembled WGS sequence"/>
</dbReference>